<evidence type="ECO:0000256" key="1">
    <source>
        <dbReference type="SAM" id="MobiDB-lite"/>
    </source>
</evidence>
<dbReference type="PROSITE" id="PS51257">
    <property type="entry name" value="PROKAR_LIPOPROTEIN"/>
    <property type="match status" value="1"/>
</dbReference>
<keyword evidence="4" id="KW-1185">Reference proteome</keyword>
<dbReference type="RefSeq" id="WP_308434648.1">
    <property type="nucleotide sequence ID" value="NZ_BMWA01000005.1"/>
</dbReference>
<sequence length="166" mass="17090">MHRTTTTAALLVSVAVSALTGCVTVQRPSASDPAAAGARSSAPRPDGPTTPRAVQAPAREALEMIAPSRAPERPSGEPRRAAPPAAPSQRTAPAARPEPHPRPARPEPRRPQHDPARGPRAGAPGRSGPVDGRTGADADLCSLGKRYGGWRPDSPEAVICEQAYGG</sequence>
<name>A0ABW2DWF8_9ACTN</name>
<dbReference type="EMBL" id="JBHSYM010000007">
    <property type="protein sequence ID" value="MFC7010906.1"/>
    <property type="molecule type" value="Genomic_DNA"/>
</dbReference>
<feature type="compositionally biased region" description="Low complexity" evidence="1">
    <location>
        <begin position="27"/>
        <end position="44"/>
    </location>
</feature>
<evidence type="ECO:0008006" key="5">
    <source>
        <dbReference type="Google" id="ProtNLM"/>
    </source>
</evidence>
<feature type="signal peptide" evidence="2">
    <location>
        <begin position="1"/>
        <end position="18"/>
    </location>
</feature>
<feature type="compositionally biased region" description="Basic and acidic residues" evidence="1">
    <location>
        <begin position="70"/>
        <end position="80"/>
    </location>
</feature>
<keyword evidence="2" id="KW-0732">Signal</keyword>
<feature type="region of interest" description="Disordered" evidence="1">
    <location>
        <begin position="26"/>
        <end position="166"/>
    </location>
</feature>
<evidence type="ECO:0000313" key="4">
    <source>
        <dbReference type="Proteomes" id="UP001596409"/>
    </source>
</evidence>
<evidence type="ECO:0000256" key="2">
    <source>
        <dbReference type="SAM" id="SignalP"/>
    </source>
</evidence>
<evidence type="ECO:0000313" key="3">
    <source>
        <dbReference type="EMBL" id="MFC7010906.1"/>
    </source>
</evidence>
<comment type="caution">
    <text evidence="3">The sequence shown here is derived from an EMBL/GenBank/DDBJ whole genome shotgun (WGS) entry which is preliminary data.</text>
</comment>
<organism evidence="3 4">
    <name type="scientific">Streptomyces viridiviolaceus</name>
    <dbReference type="NCBI Taxonomy" id="68282"/>
    <lineage>
        <taxon>Bacteria</taxon>
        <taxon>Bacillati</taxon>
        <taxon>Actinomycetota</taxon>
        <taxon>Actinomycetes</taxon>
        <taxon>Kitasatosporales</taxon>
        <taxon>Streptomycetaceae</taxon>
        <taxon>Streptomyces</taxon>
    </lineage>
</organism>
<proteinExistence type="predicted"/>
<dbReference type="Proteomes" id="UP001596409">
    <property type="component" value="Unassembled WGS sequence"/>
</dbReference>
<protein>
    <recommendedName>
        <fullName evidence="5">Lipoprotein</fullName>
    </recommendedName>
</protein>
<feature type="compositionally biased region" description="Basic and acidic residues" evidence="1">
    <location>
        <begin position="97"/>
        <end position="117"/>
    </location>
</feature>
<reference evidence="4" key="1">
    <citation type="journal article" date="2019" name="Int. J. Syst. Evol. Microbiol.">
        <title>The Global Catalogue of Microorganisms (GCM) 10K type strain sequencing project: providing services to taxonomists for standard genome sequencing and annotation.</title>
        <authorList>
            <consortium name="The Broad Institute Genomics Platform"/>
            <consortium name="The Broad Institute Genome Sequencing Center for Infectious Disease"/>
            <person name="Wu L."/>
            <person name="Ma J."/>
        </authorList>
    </citation>
    <scope>NUCLEOTIDE SEQUENCE [LARGE SCALE GENOMIC DNA]</scope>
    <source>
        <strain evidence="4">JCM 4855</strain>
    </source>
</reference>
<accession>A0ABW2DWF8</accession>
<gene>
    <name evidence="3" type="ORF">ACFQMH_04135</name>
</gene>
<feature type="chain" id="PRO_5046164633" description="Lipoprotein" evidence="2">
    <location>
        <begin position="19"/>
        <end position="166"/>
    </location>
</feature>